<evidence type="ECO:0000313" key="3">
    <source>
        <dbReference type="Proteomes" id="UP000789405"/>
    </source>
</evidence>
<dbReference type="EMBL" id="CAJVPY010027864">
    <property type="protein sequence ID" value="CAG8791772.1"/>
    <property type="molecule type" value="Genomic_DNA"/>
</dbReference>
<proteinExistence type="predicted"/>
<dbReference type="Proteomes" id="UP000789405">
    <property type="component" value="Unassembled WGS sequence"/>
</dbReference>
<dbReference type="AlphaFoldDB" id="A0A9N9JSH6"/>
<comment type="caution">
    <text evidence="2">The sequence shown here is derived from an EMBL/GenBank/DDBJ whole genome shotgun (WGS) entry which is preliminary data.</text>
</comment>
<gene>
    <name evidence="2" type="ORF">DERYTH_LOCUS21572</name>
</gene>
<protein>
    <submittedName>
        <fullName evidence="2">14251_t:CDS:1</fullName>
    </submittedName>
</protein>
<evidence type="ECO:0000256" key="1">
    <source>
        <dbReference type="SAM" id="Coils"/>
    </source>
</evidence>
<organism evidence="2 3">
    <name type="scientific">Dentiscutata erythropus</name>
    <dbReference type="NCBI Taxonomy" id="1348616"/>
    <lineage>
        <taxon>Eukaryota</taxon>
        <taxon>Fungi</taxon>
        <taxon>Fungi incertae sedis</taxon>
        <taxon>Mucoromycota</taxon>
        <taxon>Glomeromycotina</taxon>
        <taxon>Glomeromycetes</taxon>
        <taxon>Diversisporales</taxon>
        <taxon>Gigasporaceae</taxon>
        <taxon>Dentiscutata</taxon>
    </lineage>
</organism>
<sequence>MSHTREYSFAVVTKDDYLRMQQQSRKRNNNNIEALQATGYNVFSVGTSHNSSSEMLTSTDTEYCTTISSDSFDFFSFNDLKDYIHRLGCYIQRLEEKERERDQKDNERDRKLEVALKRVQELEENYKNYGTNSLRQFLSALING</sequence>
<feature type="non-terminal residue" evidence="2">
    <location>
        <position position="144"/>
    </location>
</feature>
<feature type="coiled-coil region" evidence="1">
    <location>
        <begin position="80"/>
        <end position="132"/>
    </location>
</feature>
<keyword evidence="3" id="KW-1185">Reference proteome</keyword>
<evidence type="ECO:0000313" key="2">
    <source>
        <dbReference type="EMBL" id="CAG8791772.1"/>
    </source>
</evidence>
<accession>A0A9N9JSH6</accession>
<keyword evidence="1" id="KW-0175">Coiled coil</keyword>
<reference evidence="2" key="1">
    <citation type="submission" date="2021-06" db="EMBL/GenBank/DDBJ databases">
        <authorList>
            <person name="Kallberg Y."/>
            <person name="Tangrot J."/>
            <person name="Rosling A."/>
        </authorList>
    </citation>
    <scope>NUCLEOTIDE SEQUENCE</scope>
    <source>
        <strain evidence="2">MA453B</strain>
    </source>
</reference>
<name>A0A9N9JSH6_9GLOM</name>